<evidence type="ECO:0000313" key="2">
    <source>
        <dbReference type="Proteomes" id="UP000034112"/>
    </source>
</evidence>
<sequence>MFDIDVHEVVEDMVVEIPDSFTADKLSSRTRSEFRLTLNSKDPKVITEEVFPRVLGEIFNDESLDGPGASSSMEKLLPELHGEFAKPNVKIDNLTQYHKTGEWPDN</sequence>
<dbReference type="EMBL" id="JOKZ01000574">
    <property type="protein sequence ID" value="KKO97398.1"/>
    <property type="molecule type" value="Genomic_DNA"/>
</dbReference>
<protein>
    <submittedName>
        <fullName evidence="1">Uncharacterized protein</fullName>
    </submittedName>
</protein>
<evidence type="ECO:0000313" key="1">
    <source>
        <dbReference type="EMBL" id="KKO97398.1"/>
    </source>
</evidence>
<dbReference type="Proteomes" id="UP000034112">
    <property type="component" value="Unassembled WGS sequence"/>
</dbReference>
<reference evidence="2" key="1">
    <citation type="journal article" date="2015" name="Genome Announc.">
        <title>Draft whole-genome sequence of the biocontrol agent Trichoderma harzianum T6776.</title>
        <authorList>
            <person name="Baroncelli R."/>
            <person name="Piaggeschi G."/>
            <person name="Fiorini L."/>
            <person name="Bertolini E."/>
            <person name="Zapparata A."/>
            <person name="Pe M.E."/>
            <person name="Sarrocco S."/>
            <person name="Vannacci G."/>
        </authorList>
    </citation>
    <scope>NUCLEOTIDE SEQUENCE [LARGE SCALE GENOMIC DNA]</scope>
    <source>
        <strain evidence="2">T6776</strain>
    </source>
</reference>
<comment type="caution">
    <text evidence="1">The sequence shown here is derived from an EMBL/GenBank/DDBJ whole genome shotgun (WGS) entry which is preliminary data.</text>
</comment>
<proteinExistence type="predicted"/>
<accession>A0A0F9ZWA9</accession>
<dbReference type="AlphaFoldDB" id="A0A0F9ZWA9"/>
<gene>
    <name evidence="1" type="ORF">THAR02_10499</name>
</gene>
<name>A0A0F9ZWA9_TRIHA</name>
<organism evidence="1 2">
    <name type="scientific">Trichoderma harzianum</name>
    <name type="common">Hypocrea lixii</name>
    <dbReference type="NCBI Taxonomy" id="5544"/>
    <lineage>
        <taxon>Eukaryota</taxon>
        <taxon>Fungi</taxon>
        <taxon>Dikarya</taxon>
        <taxon>Ascomycota</taxon>
        <taxon>Pezizomycotina</taxon>
        <taxon>Sordariomycetes</taxon>
        <taxon>Hypocreomycetidae</taxon>
        <taxon>Hypocreales</taxon>
        <taxon>Hypocreaceae</taxon>
        <taxon>Trichoderma</taxon>
    </lineage>
</organism>